<proteinExistence type="predicted"/>
<dbReference type="Proteomes" id="UP000494363">
    <property type="component" value="Unassembled WGS sequence"/>
</dbReference>
<accession>A0A6J5F264</accession>
<dbReference type="CDD" id="cd01949">
    <property type="entry name" value="GGDEF"/>
    <property type="match status" value="1"/>
</dbReference>
<dbReference type="Pfam" id="PF01590">
    <property type="entry name" value="GAF"/>
    <property type="match status" value="1"/>
</dbReference>
<sequence length="328" mass="36493">MVSDKHNGIRIVEPALPANEPARLATLHSLHILDTPAEERFDRLTRLAKRLFGVPIAAVSLVDSDRQWFKSSVGLSVPEMPRKISFCAHAILGDGIMLIDDARNDPRFHDNPLVTGDPNIRFYAGYPLEANDGSRLGTFCVVDMKPRVLNQEELDLLRDLGEMAEQELVSFQLAMTDELTGLSNRRGFQVLAQHALNMCKRMARPATLLFFDMKGFKQINDTYGHAEGDRALIGFAQVLRNALRESDVIGRLGGDEFAVLLTDCDAAVYAQVAERVRDQLDTFNREAQRGYDVRCNVGQASYEPDSGKSIDDLLSVADAAMYVHKRAS</sequence>
<dbReference type="InterPro" id="IPR029787">
    <property type="entry name" value="Nucleotide_cyclase"/>
</dbReference>
<dbReference type="PANTHER" id="PTHR43102:SF2">
    <property type="entry name" value="GAF DOMAIN-CONTAINING PROTEIN"/>
    <property type="match status" value="1"/>
</dbReference>
<evidence type="ECO:0000259" key="1">
    <source>
        <dbReference type="PROSITE" id="PS50887"/>
    </source>
</evidence>
<organism evidence="2 3">
    <name type="scientific">Paraburkholderia humisilvae</name>
    <dbReference type="NCBI Taxonomy" id="627669"/>
    <lineage>
        <taxon>Bacteria</taxon>
        <taxon>Pseudomonadati</taxon>
        <taxon>Pseudomonadota</taxon>
        <taxon>Betaproteobacteria</taxon>
        <taxon>Burkholderiales</taxon>
        <taxon>Burkholderiaceae</taxon>
        <taxon>Paraburkholderia</taxon>
    </lineage>
</organism>
<dbReference type="SUPFAM" id="SSF55781">
    <property type="entry name" value="GAF domain-like"/>
    <property type="match status" value="1"/>
</dbReference>
<evidence type="ECO:0000313" key="2">
    <source>
        <dbReference type="EMBL" id="CAB3772920.1"/>
    </source>
</evidence>
<dbReference type="GO" id="GO:0003824">
    <property type="term" value="F:catalytic activity"/>
    <property type="evidence" value="ECO:0007669"/>
    <property type="project" value="UniProtKB-ARBA"/>
</dbReference>
<dbReference type="Gene3D" id="3.30.70.270">
    <property type="match status" value="1"/>
</dbReference>
<feature type="domain" description="GGDEF" evidence="1">
    <location>
        <begin position="204"/>
        <end position="328"/>
    </location>
</feature>
<keyword evidence="3" id="KW-1185">Reference proteome</keyword>
<dbReference type="FunFam" id="3.30.70.270:FF:000001">
    <property type="entry name" value="Diguanylate cyclase domain protein"/>
    <property type="match status" value="1"/>
</dbReference>
<reference evidence="2 3" key="1">
    <citation type="submission" date="2020-04" db="EMBL/GenBank/DDBJ databases">
        <authorList>
            <person name="De Canck E."/>
        </authorList>
    </citation>
    <scope>NUCLEOTIDE SEQUENCE [LARGE SCALE GENOMIC DNA]</scope>
    <source>
        <strain evidence="2 3">LMG 29542</strain>
    </source>
</reference>
<dbReference type="InterPro" id="IPR000160">
    <property type="entry name" value="GGDEF_dom"/>
</dbReference>
<dbReference type="SMART" id="SM00065">
    <property type="entry name" value="GAF"/>
    <property type="match status" value="1"/>
</dbReference>
<name>A0A6J5F264_9BURK</name>
<gene>
    <name evidence="2" type="ORF">LMG29542_07031</name>
</gene>
<dbReference type="InterPro" id="IPR003018">
    <property type="entry name" value="GAF"/>
</dbReference>
<dbReference type="SMART" id="SM00267">
    <property type="entry name" value="GGDEF"/>
    <property type="match status" value="1"/>
</dbReference>
<dbReference type="SUPFAM" id="SSF55073">
    <property type="entry name" value="Nucleotide cyclase"/>
    <property type="match status" value="1"/>
</dbReference>
<dbReference type="PROSITE" id="PS50887">
    <property type="entry name" value="GGDEF"/>
    <property type="match status" value="1"/>
</dbReference>
<dbReference type="EMBL" id="CADIKH010000065">
    <property type="protein sequence ID" value="CAB3772920.1"/>
    <property type="molecule type" value="Genomic_DNA"/>
</dbReference>
<evidence type="ECO:0000313" key="3">
    <source>
        <dbReference type="Proteomes" id="UP000494363"/>
    </source>
</evidence>
<dbReference type="Pfam" id="PF00990">
    <property type="entry name" value="GGDEF"/>
    <property type="match status" value="1"/>
</dbReference>
<dbReference type="InterPro" id="IPR043128">
    <property type="entry name" value="Rev_trsase/Diguanyl_cyclase"/>
</dbReference>
<dbReference type="PANTHER" id="PTHR43102">
    <property type="entry name" value="SLR1143 PROTEIN"/>
    <property type="match status" value="1"/>
</dbReference>
<dbReference type="Gene3D" id="3.30.450.40">
    <property type="match status" value="1"/>
</dbReference>
<dbReference type="AlphaFoldDB" id="A0A6J5F264"/>
<dbReference type="NCBIfam" id="TIGR00254">
    <property type="entry name" value="GGDEF"/>
    <property type="match status" value="1"/>
</dbReference>
<protein>
    <recommendedName>
        <fullName evidence="1">GGDEF domain-containing protein</fullName>
    </recommendedName>
</protein>
<dbReference type="InterPro" id="IPR029016">
    <property type="entry name" value="GAF-like_dom_sf"/>
</dbReference>